<sequence>MTNIPSSNLTSLMLAYTEGYPKEFAQRDERDGNIGRSRNISSRKAGNLKTALTIAKRFRVVMGISVVTSIMELRVYWDQPLQAPPLDSFPVADIDPNMNLIAENEVFDLSQQWDRMDPHADYPMASMTGGTPLSAKIHMSSSFDHSHVPTKQIPNKIPTSPRVVASDSHPEAYHTTTPTTHGDVPMSGSKRSKPSHSYKDFRNLGPVPDYLIPFLVRGLAQDPSLVHPILHHKDHHRIFALSSLGLLLEFIYSTTYKCYMDDKQREEHHTLWRECKQYNLCPQWLSSAVDKAFSINLEASKLKTLEDSSSADWKIIQIIQDEIQTKQKELEEAKVRLSQTSTEIESIKAKINLPLF</sequence>
<dbReference type="AlphaFoldDB" id="A0A8K0DN35"/>
<dbReference type="Proteomes" id="UP000796880">
    <property type="component" value="Unassembled WGS sequence"/>
</dbReference>
<protein>
    <submittedName>
        <fullName evidence="3">Uncharacterized protein</fullName>
    </submittedName>
</protein>
<keyword evidence="4" id="KW-1185">Reference proteome</keyword>
<evidence type="ECO:0000256" key="1">
    <source>
        <dbReference type="SAM" id="Coils"/>
    </source>
</evidence>
<proteinExistence type="predicted"/>
<feature type="region of interest" description="Disordered" evidence="2">
    <location>
        <begin position="148"/>
        <end position="198"/>
    </location>
</feature>
<evidence type="ECO:0000313" key="3">
    <source>
        <dbReference type="EMBL" id="KAF3431204.1"/>
    </source>
</evidence>
<organism evidence="3 4">
    <name type="scientific">Rhamnella rubrinervis</name>
    <dbReference type="NCBI Taxonomy" id="2594499"/>
    <lineage>
        <taxon>Eukaryota</taxon>
        <taxon>Viridiplantae</taxon>
        <taxon>Streptophyta</taxon>
        <taxon>Embryophyta</taxon>
        <taxon>Tracheophyta</taxon>
        <taxon>Spermatophyta</taxon>
        <taxon>Magnoliopsida</taxon>
        <taxon>eudicotyledons</taxon>
        <taxon>Gunneridae</taxon>
        <taxon>Pentapetalae</taxon>
        <taxon>rosids</taxon>
        <taxon>fabids</taxon>
        <taxon>Rosales</taxon>
        <taxon>Rhamnaceae</taxon>
        <taxon>rhamnoid group</taxon>
        <taxon>Rhamneae</taxon>
        <taxon>Rhamnella</taxon>
    </lineage>
</organism>
<gene>
    <name evidence="3" type="ORF">FNV43_RR25934</name>
</gene>
<evidence type="ECO:0000256" key="2">
    <source>
        <dbReference type="SAM" id="MobiDB-lite"/>
    </source>
</evidence>
<dbReference type="EMBL" id="VOIH02000012">
    <property type="protein sequence ID" value="KAF3431204.1"/>
    <property type="molecule type" value="Genomic_DNA"/>
</dbReference>
<reference evidence="3" key="1">
    <citation type="submission" date="2020-03" db="EMBL/GenBank/DDBJ databases">
        <title>A high-quality chromosome-level genome assembly of a woody plant with both climbing and erect habits, Rhamnella rubrinervis.</title>
        <authorList>
            <person name="Lu Z."/>
            <person name="Yang Y."/>
            <person name="Zhu X."/>
            <person name="Sun Y."/>
        </authorList>
    </citation>
    <scope>NUCLEOTIDE SEQUENCE</scope>
    <source>
        <strain evidence="3">BYM</strain>
        <tissue evidence="3">Leaf</tissue>
    </source>
</reference>
<accession>A0A8K0DN35</accession>
<feature type="coiled-coil region" evidence="1">
    <location>
        <begin position="316"/>
        <end position="350"/>
    </location>
</feature>
<evidence type="ECO:0000313" key="4">
    <source>
        <dbReference type="Proteomes" id="UP000796880"/>
    </source>
</evidence>
<name>A0A8K0DN35_9ROSA</name>
<comment type="caution">
    <text evidence="3">The sequence shown here is derived from an EMBL/GenBank/DDBJ whole genome shotgun (WGS) entry which is preliminary data.</text>
</comment>
<keyword evidence="1" id="KW-0175">Coiled coil</keyword>